<dbReference type="SUPFAM" id="SSF51126">
    <property type="entry name" value="Pectin lyase-like"/>
    <property type="match status" value="1"/>
</dbReference>
<sequence>MSDTKISALPAIASAADADLLPVVQGSGGSATTRRASLAQLRAGLLADRPVHVREFGAVGDGVTNDAPAIQAAIDALAATGGGVLLFGPRPYRIASPVVVSGVAIVLQGAGFTEGPGVASGTWLTIDATGFTPFTFSGVAARGSAVRDLAVRQQHSAPLDASWAPTAYDFVFRVQDCLGAVDFENVFLCGINRGIWCDNSGRFNIQRLRGQVYTTGIEIDRAYDIGRIHHVHFWTFVTADDDVVRWQQQNQDALVFRRVDGVFLDDIFVLGARSALRFASSASGVTRKFYLGSLYSDFAQYGIWVDGNGVEGQIANATTQGELWNAGATPLTGSSGIRIDGNNARLQIGNLRVDDAESNAVIVNGSGNRLEIFSFRAEYYNRLNDGSAAIHVANVASGTPNKVFLGSPALLGNGNGGPVVNAGTNGHVALAAPAGRGDRPGLMLGTEDTGLYAPDATSVATVVGGAEVLRADATGTVTLGGASGAQGFTVNTPANAVNRLAATGAASGAVPSLAAQGSDTNVNLQIVPKGAGTTRIHARNALGVEVAANATPTNYLRLVAGATGVSPRIEVAGNDANISLTLATKGNGVVAATMPLQLPGYTVAGLPSAAAMLRCLVYVSDGTANKRLAISDGTSWRWPDGAVVS</sequence>
<protein>
    <recommendedName>
        <fullName evidence="1">Rhamnogalacturonase A/B/Epimerase-like pectate lyase domain-containing protein</fullName>
    </recommendedName>
</protein>
<evidence type="ECO:0000313" key="2">
    <source>
        <dbReference type="EMBL" id="MBR0683452.1"/>
    </source>
</evidence>
<dbReference type="Proteomes" id="UP001138709">
    <property type="component" value="Unassembled WGS sequence"/>
</dbReference>
<reference evidence="2" key="1">
    <citation type="submission" date="2020-01" db="EMBL/GenBank/DDBJ databases">
        <authorList>
            <person name="Rat A."/>
        </authorList>
    </citation>
    <scope>NUCLEOTIDE SEQUENCE</scope>
    <source>
        <strain evidence="2">LMG 31228</strain>
    </source>
</reference>
<dbReference type="EMBL" id="JAAEDL010000033">
    <property type="protein sequence ID" value="MBR0683452.1"/>
    <property type="molecule type" value="Genomic_DNA"/>
</dbReference>
<dbReference type="RefSeq" id="WP_211849022.1">
    <property type="nucleotide sequence ID" value="NZ_JAAEDL010000033.1"/>
</dbReference>
<gene>
    <name evidence="2" type="ORF">GXW74_23400</name>
</gene>
<evidence type="ECO:0000313" key="3">
    <source>
        <dbReference type="Proteomes" id="UP001138709"/>
    </source>
</evidence>
<dbReference type="Gene3D" id="2.160.20.10">
    <property type="entry name" value="Single-stranded right-handed beta-helix, Pectin lyase-like"/>
    <property type="match status" value="1"/>
</dbReference>
<dbReference type="AlphaFoldDB" id="A0A9X9XIB6"/>
<dbReference type="InterPro" id="IPR024535">
    <property type="entry name" value="RHGA/B-epi-like_pectate_lyase"/>
</dbReference>
<dbReference type="Pfam" id="PF12708">
    <property type="entry name" value="Pect-lyase_RHGA_epim"/>
    <property type="match status" value="1"/>
</dbReference>
<reference evidence="2" key="2">
    <citation type="journal article" date="2021" name="Syst. Appl. Microbiol.">
        <title>Roseomonas hellenica sp. nov., isolated from roots of wild-growing Alkanna tinctoria.</title>
        <authorList>
            <person name="Rat A."/>
            <person name="Naranjo H.D."/>
            <person name="Lebbe L."/>
            <person name="Cnockaert M."/>
            <person name="Krigas N."/>
            <person name="Grigoriadou K."/>
            <person name="Maloupa E."/>
            <person name="Willems A."/>
        </authorList>
    </citation>
    <scope>NUCLEOTIDE SEQUENCE</scope>
    <source>
        <strain evidence="2">LMG 31228</strain>
    </source>
</reference>
<comment type="caution">
    <text evidence="2">The sequence shown here is derived from an EMBL/GenBank/DDBJ whole genome shotgun (WGS) entry which is preliminary data.</text>
</comment>
<proteinExistence type="predicted"/>
<keyword evidence="3" id="KW-1185">Reference proteome</keyword>
<dbReference type="InterPro" id="IPR012334">
    <property type="entry name" value="Pectin_lyas_fold"/>
</dbReference>
<accession>A0A9X9XIB6</accession>
<evidence type="ECO:0000259" key="1">
    <source>
        <dbReference type="Pfam" id="PF12708"/>
    </source>
</evidence>
<organism evidence="2 3">
    <name type="scientific">Neoroseomonas eburnea</name>
    <dbReference type="NCBI Taxonomy" id="1346889"/>
    <lineage>
        <taxon>Bacteria</taxon>
        <taxon>Pseudomonadati</taxon>
        <taxon>Pseudomonadota</taxon>
        <taxon>Alphaproteobacteria</taxon>
        <taxon>Acetobacterales</taxon>
        <taxon>Acetobacteraceae</taxon>
        <taxon>Neoroseomonas</taxon>
    </lineage>
</organism>
<feature type="domain" description="Rhamnogalacturonase A/B/Epimerase-like pectate lyase" evidence="1">
    <location>
        <begin position="52"/>
        <end position="113"/>
    </location>
</feature>
<name>A0A9X9XIB6_9PROT</name>
<dbReference type="InterPro" id="IPR011050">
    <property type="entry name" value="Pectin_lyase_fold/virulence"/>
</dbReference>